<evidence type="ECO:0000313" key="4">
    <source>
        <dbReference type="Proteomes" id="UP000680304"/>
    </source>
</evidence>
<evidence type="ECO:0000256" key="1">
    <source>
        <dbReference type="ARBA" id="ARBA00023002"/>
    </source>
</evidence>
<evidence type="ECO:0000313" key="3">
    <source>
        <dbReference type="EMBL" id="GIQ64180.1"/>
    </source>
</evidence>
<keyword evidence="4" id="KW-1185">Reference proteome</keyword>
<comment type="caution">
    <text evidence="3">The sequence shown here is derived from an EMBL/GenBank/DDBJ whole genome shotgun (WGS) entry which is preliminary data.</text>
</comment>
<gene>
    <name evidence="3" type="ORF">PACILC2_27480</name>
</gene>
<sequence>MRSVKIEGLKQEVAPLIMGSDYFTPEIYDLVSQNLDAFVAIGGNTIDTAFIYCGGKSEQAIGMWIEERNNREDILIWTKGAHPNEKGKRVNRDAIAEELAISLERLRTDYVDLYALHRDDPDVPVGHILEALNEHVEAGRIHAFGASNWTWQRLEEANRYAEEHGLIGFSFNSPNLSLAKAKEPYWHDCVSVDDEMHAWHVRTGLPLFSWSSQARGFFTGRYTPEDRSNADLVRVFYNDANWERYRRAEQLAKEKGCETIQIALAYVLNQPYPTGAVIGPRNEAELRSCREAADIVLTPEEIRWLDLSADRDGAA</sequence>
<dbReference type="PANTHER" id="PTHR43364">
    <property type="entry name" value="NADH-SPECIFIC METHYLGLYOXAL REDUCTASE-RELATED"/>
    <property type="match status" value="1"/>
</dbReference>
<dbReference type="CDD" id="cd19082">
    <property type="entry name" value="AKR_AKR10A1_2"/>
    <property type="match status" value="1"/>
</dbReference>
<dbReference type="Pfam" id="PF00248">
    <property type="entry name" value="Aldo_ket_red"/>
    <property type="match status" value="1"/>
</dbReference>
<dbReference type="Gene3D" id="3.20.20.100">
    <property type="entry name" value="NADP-dependent oxidoreductase domain"/>
    <property type="match status" value="1"/>
</dbReference>
<keyword evidence="1" id="KW-0560">Oxidoreductase</keyword>
<reference evidence="3 4" key="1">
    <citation type="submission" date="2021-04" db="EMBL/GenBank/DDBJ databases">
        <title>Draft genome sequence of Paenibacillus cisolokensis, LC2-13A.</title>
        <authorList>
            <person name="Uke A."/>
            <person name="Chhe C."/>
            <person name="Baramee S."/>
            <person name="Kosugi A."/>
        </authorList>
    </citation>
    <scope>NUCLEOTIDE SEQUENCE [LARGE SCALE GENOMIC DNA]</scope>
    <source>
        <strain evidence="3 4">LC2-13A</strain>
    </source>
</reference>
<dbReference type="InterPro" id="IPR050523">
    <property type="entry name" value="AKR_Detox_Biosynth"/>
</dbReference>
<feature type="domain" description="NADP-dependent oxidoreductase" evidence="2">
    <location>
        <begin position="33"/>
        <end position="306"/>
    </location>
</feature>
<dbReference type="InterPro" id="IPR036812">
    <property type="entry name" value="NAD(P)_OxRdtase_dom_sf"/>
</dbReference>
<accession>A0ABQ4N7L6</accession>
<dbReference type="EMBL" id="BOVJ01000081">
    <property type="protein sequence ID" value="GIQ64180.1"/>
    <property type="molecule type" value="Genomic_DNA"/>
</dbReference>
<organism evidence="3 4">
    <name type="scientific">Paenibacillus cisolokensis</name>
    <dbReference type="NCBI Taxonomy" id="1658519"/>
    <lineage>
        <taxon>Bacteria</taxon>
        <taxon>Bacillati</taxon>
        <taxon>Bacillota</taxon>
        <taxon>Bacilli</taxon>
        <taxon>Bacillales</taxon>
        <taxon>Paenibacillaceae</taxon>
        <taxon>Paenibacillus</taxon>
    </lineage>
</organism>
<dbReference type="PANTHER" id="PTHR43364:SF4">
    <property type="entry name" value="NAD(P)-LINKED OXIDOREDUCTASE SUPERFAMILY PROTEIN"/>
    <property type="match status" value="1"/>
</dbReference>
<evidence type="ECO:0000259" key="2">
    <source>
        <dbReference type="Pfam" id="PF00248"/>
    </source>
</evidence>
<name>A0ABQ4N7L6_9BACL</name>
<dbReference type="SUPFAM" id="SSF51430">
    <property type="entry name" value="NAD(P)-linked oxidoreductase"/>
    <property type="match status" value="1"/>
</dbReference>
<dbReference type="RefSeq" id="WP_062492430.1">
    <property type="nucleotide sequence ID" value="NZ_BOVJ01000081.1"/>
</dbReference>
<dbReference type="Proteomes" id="UP000680304">
    <property type="component" value="Unassembled WGS sequence"/>
</dbReference>
<proteinExistence type="predicted"/>
<protein>
    <submittedName>
        <fullName evidence="3">Oxidoreductase</fullName>
    </submittedName>
</protein>
<dbReference type="InterPro" id="IPR023210">
    <property type="entry name" value="NADP_OxRdtase_dom"/>
</dbReference>